<comment type="caution">
    <text evidence="1">The sequence shown here is derived from an EMBL/GenBank/DDBJ whole genome shotgun (WGS) entry which is preliminary data.</text>
</comment>
<reference evidence="1 2" key="1">
    <citation type="journal article" date="2022" name="Nat. Plants">
        <title>Genomes of leafy and leafless Platanthera orchids illuminate the evolution of mycoheterotrophy.</title>
        <authorList>
            <person name="Li M.H."/>
            <person name="Liu K.W."/>
            <person name="Li Z."/>
            <person name="Lu H.C."/>
            <person name="Ye Q.L."/>
            <person name="Zhang D."/>
            <person name="Wang J.Y."/>
            <person name="Li Y.F."/>
            <person name="Zhong Z.M."/>
            <person name="Liu X."/>
            <person name="Yu X."/>
            <person name="Liu D.K."/>
            <person name="Tu X.D."/>
            <person name="Liu B."/>
            <person name="Hao Y."/>
            <person name="Liao X.Y."/>
            <person name="Jiang Y.T."/>
            <person name="Sun W.H."/>
            <person name="Chen J."/>
            <person name="Chen Y.Q."/>
            <person name="Ai Y."/>
            <person name="Zhai J.W."/>
            <person name="Wu S.S."/>
            <person name="Zhou Z."/>
            <person name="Hsiao Y.Y."/>
            <person name="Wu W.L."/>
            <person name="Chen Y.Y."/>
            <person name="Lin Y.F."/>
            <person name="Hsu J.L."/>
            <person name="Li C.Y."/>
            <person name="Wang Z.W."/>
            <person name="Zhao X."/>
            <person name="Zhong W.Y."/>
            <person name="Ma X.K."/>
            <person name="Ma L."/>
            <person name="Huang J."/>
            <person name="Chen G.Z."/>
            <person name="Huang M.Z."/>
            <person name="Huang L."/>
            <person name="Peng D.H."/>
            <person name="Luo Y.B."/>
            <person name="Zou S.Q."/>
            <person name="Chen S.P."/>
            <person name="Lan S."/>
            <person name="Tsai W.C."/>
            <person name="Van de Peer Y."/>
            <person name="Liu Z.J."/>
        </authorList>
    </citation>
    <scope>NUCLEOTIDE SEQUENCE [LARGE SCALE GENOMIC DNA]</scope>
    <source>
        <strain evidence="1">Lor287</strain>
    </source>
</reference>
<proteinExistence type="predicted"/>
<name>A0AAP0B726_9ASPA</name>
<gene>
    <name evidence="1" type="ORF">KSP39_PZI016548</name>
</gene>
<evidence type="ECO:0000313" key="1">
    <source>
        <dbReference type="EMBL" id="KAK8930936.1"/>
    </source>
</evidence>
<dbReference type="EMBL" id="JBBWWQ010000014">
    <property type="protein sequence ID" value="KAK8930936.1"/>
    <property type="molecule type" value="Genomic_DNA"/>
</dbReference>
<sequence>MISIQKPFTNTLIHNRMVARTSKKNLKKNINRLRMRIGEKNTNENSFYCNGGINKESLKPFENMLNSSGIMETGSSKRLLTMLNLTLVLEMLPST</sequence>
<accession>A0AAP0B726</accession>
<organism evidence="1 2">
    <name type="scientific">Platanthera zijinensis</name>
    <dbReference type="NCBI Taxonomy" id="2320716"/>
    <lineage>
        <taxon>Eukaryota</taxon>
        <taxon>Viridiplantae</taxon>
        <taxon>Streptophyta</taxon>
        <taxon>Embryophyta</taxon>
        <taxon>Tracheophyta</taxon>
        <taxon>Spermatophyta</taxon>
        <taxon>Magnoliopsida</taxon>
        <taxon>Liliopsida</taxon>
        <taxon>Asparagales</taxon>
        <taxon>Orchidaceae</taxon>
        <taxon>Orchidoideae</taxon>
        <taxon>Orchideae</taxon>
        <taxon>Orchidinae</taxon>
        <taxon>Platanthera</taxon>
    </lineage>
</organism>
<dbReference type="AlphaFoldDB" id="A0AAP0B726"/>
<dbReference type="Proteomes" id="UP001418222">
    <property type="component" value="Unassembled WGS sequence"/>
</dbReference>
<evidence type="ECO:0000313" key="2">
    <source>
        <dbReference type="Proteomes" id="UP001418222"/>
    </source>
</evidence>
<keyword evidence="2" id="KW-1185">Reference proteome</keyword>
<protein>
    <submittedName>
        <fullName evidence="1">Uncharacterized protein</fullName>
    </submittedName>
</protein>